<reference evidence="2" key="1">
    <citation type="journal article" date="2012" name="Nat. Biotechnol.">
        <title>Reference genome sequence of the model plant Setaria.</title>
        <authorList>
            <person name="Bennetzen J.L."/>
            <person name="Schmutz J."/>
            <person name="Wang H."/>
            <person name="Percifield R."/>
            <person name="Hawkins J."/>
            <person name="Pontaroli A.C."/>
            <person name="Estep M."/>
            <person name="Feng L."/>
            <person name="Vaughn J.N."/>
            <person name="Grimwood J."/>
            <person name="Jenkins J."/>
            <person name="Barry K."/>
            <person name="Lindquist E."/>
            <person name="Hellsten U."/>
            <person name="Deshpande S."/>
            <person name="Wang X."/>
            <person name="Wu X."/>
            <person name="Mitros T."/>
            <person name="Triplett J."/>
            <person name="Yang X."/>
            <person name="Ye C.Y."/>
            <person name="Mauro-Herrera M."/>
            <person name="Wang L."/>
            <person name="Li P."/>
            <person name="Sharma M."/>
            <person name="Sharma R."/>
            <person name="Ronald P.C."/>
            <person name="Panaud O."/>
            <person name="Kellogg E.A."/>
            <person name="Brutnell T.P."/>
            <person name="Doust A.N."/>
            <person name="Tuskan G.A."/>
            <person name="Rokhsar D."/>
            <person name="Devos K.M."/>
        </authorList>
    </citation>
    <scope>NUCLEOTIDE SEQUENCE [LARGE SCALE GENOMIC DNA]</scope>
    <source>
        <strain evidence="2">Yugu1</strain>
    </source>
</reference>
<feature type="region of interest" description="Disordered" evidence="1">
    <location>
        <begin position="1"/>
        <end position="21"/>
    </location>
</feature>
<proteinExistence type="predicted"/>
<dbReference type="AlphaFoldDB" id="A0A368S5U0"/>
<evidence type="ECO:0000256" key="1">
    <source>
        <dbReference type="SAM" id="MobiDB-lite"/>
    </source>
</evidence>
<sequence>MGARSGVWRGRGGGGAAGGGTWLRRPGQVVSGCQVVDLVTNPCLPGARRHLTSPARRLLLHRAAWKHPSIKEPGQEDKIAVSGKNRGSWFASCRMRRIWENYWAPVKFPVLCREIIPVLDTAAHRCRRIS</sequence>
<name>A0A368S5U0_SETIT</name>
<feature type="compositionally biased region" description="Gly residues" evidence="1">
    <location>
        <begin position="9"/>
        <end position="21"/>
    </location>
</feature>
<protein>
    <submittedName>
        <fullName evidence="2">Uncharacterized protein</fullName>
    </submittedName>
</protein>
<dbReference type="EMBL" id="CM003535">
    <property type="protein sequence ID" value="RCV37806.1"/>
    <property type="molecule type" value="Genomic_DNA"/>
</dbReference>
<accession>A0A368S5U0</accession>
<reference evidence="2" key="2">
    <citation type="submission" date="2015-07" db="EMBL/GenBank/DDBJ databases">
        <authorList>
            <person name="Noorani M."/>
        </authorList>
    </citation>
    <scope>NUCLEOTIDE SEQUENCE</scope>
    <source>
        <strain evidence="2">Yugu1</strain>
    </source>
</reference>
<evidence type="ECO:0000313" key="2">
    <source>
        <dbReference type="EMBL" id="RCV37806.1"/>
    </source>
</evidence>
<gene>
    <name evidence="2" type="ORF">SETIT_8G091800v2</name>
</gene>
<organism evidence="2">
    <name type="scientific">Setaria italica</name>
    <name type="common">Foxtail millet</name>
    <name type="synonym">Panicum italicum</name>
    <dbReference type="NCBI Taxonomy" id="4555"/>
    <lineage>
        <taxon>Eukaryota</taxon>
        <taxon>Viridiplantae</taxon>
        <taxon>Streptophyta</taxon>
        <taxon>Embryophyta</taxon>
        <taxon>Tracheophyta</taxon>
        <taxon>Spermatophyta</taxon>
        <taxon>Magnoliopsida</taxon>
        <taxon>Liliopsida</taxon>
        <taxon>Poales</taxon>
        <taxon>Poaceae</taxon>
        <taxon>PACMAD clade</taxon>
        <taxon>Panicoideae</taxon>
        <taxon>Panicodae</taxon>
        <taxon>Paniceae</taxon>
        <taxon>Cenchrinae</taxon>
        <taxon>Setaria</taxon>
    </lineage>
</organism>